<evidence type="ECO:0000259" key="5">
    <source>
        <dbReference type="PROSITE" id="PS50835"/>
    </source>
</evidence>
<feature type="domain" description="Ig-like" evidence="5">
    <location>
        <begin position="8"/>
        <end position="111"/>
    </location>
</feature>
<evidence type="ECO:0000256" key="1">
    <source>
        <dbReference type="ARBA" id="ARBA00004370"/>
    </source>
</evidence>
<dbReference type="PANTHER" id="PTHR11860">
    <property type="entry name" value="POLYMERIC-IMMUNOGLOBULIN RECEPTOR"/>
    <property type="match status" value="1"/>
</dbReference>
<dbReference type="PANTHER" id="PTHR11860:SF87">
    <property type="entry name" value="CMRF35-LIKE MOLECULE 8"/>
    <property type="match status" value="1"/>
</dbReference>
<dbReference type="AlphaFoldDB" id="A0A8C9UA42"/>
<name>A0A8C9UA42_SCLFO</name>
<feature type="region of interest" description="Disordered" evidence="4">
    <location>
        <begin position="126"/>
        <end position="151"/>
    </location>
</feature>
<proteinExistence type="predicted"/>
<evidence type="ECO:0000256" key="2">
    <source>
        <dbReference type="ARBA" id="ARBA00022692"/>
    </source>
</evidence>
<dbReference type="Ensembl" id="ENSSFOT00015053038.1">
    <property type="protein sequence ID" value="ENSSFOP00015060970.1"/>
    <property type="gene ID" value="ENSSFOG00015028878.1"/>
</dbReference>
<evidence type="ECO:0000256" key="3">
    <source>
        <dbReference type="ARBA" id="ARBA00023136"/>
    </source>
</evidence>
<evidence type="ECO:0000313" key="6">
    <source>
        <dbReference type="Ensembl" id="ENSSFOP00015060970.1"/>
    </source>
</evidence>
<reference evidence="6" key="2">
    <citation type="submission" date="2025-08" db="UniProtKB">
        <authorList>
            <consortium name="Ensembl"/>
        </authorList>
    </citation>
    <scope>IDENTIFICATION</scope>
</reference>
<feature type="compositionally biased region" description="Polar residues" evidence="4">
    <location>
        <begin position="142"/>
        <end position="151"/>
    </location>
</feature>
<accession>A0A8C9UA42</accession>
<dbReference type="SUPFAM" id="SSF48726">
    <property type="entry name" value="Immunoglobulin"/>
    <property type="match status" value="1"/>
</dbReference>
<dbReference type="InterPro" id="IPR007110">
    <property type="entry name" value="Ig-like_dom"/>
</dbReference>
<evidence type="ECO:0000256" key="4">
    <source>
        <dbReference type="SAM" id="MobiDB-lite"/>
    </source>
</evidence>
<protein>
    <recommendedName>
        <fullName evidence="5">Ig-like domain-containing protein</fullName>
    </recommendedName>
</protein>
<dbReference type="InterPro" id="IPR013106">
    <property type="entry name" value="Ig_V-set"/>
</dbReference>
<dbReference type="InterPro" id="IPR036179">
    <property type="entry name" value="Ig-like_dom_sf"/>
</dbReference>
<feature type="compositionally biased region" description="Low complexity" evidence="4">
    <location>
        <begin position="126"/>
        <end position="136"/>
    </location>
</feature>
<dbReference type="InterPro" id="IPR013783">
    <property type="entry name" value="Ig-like_fold"/>
</dbReference>
<sequence>MFYFIFPPTGTKKVRTESWRSVERGASVTIPCRYDRQFKHQVKYWCRGKAWRYCTTMVRTASPQSKGDVSITDDPGKLVFNVTMRNLQKENSGWYWCGVETRSSRTENDLTALYLLVTGGESVTTPVTTPVTPSSPAALTKETCQTTNAQR</sequence>
<dbReference type="GO" id="GO:0004888">
    <property type="term" value="F:transmembrane signaling receptor activity"/>
    <property type="evidence" value="ECO:0007669"/>
    <property type="project" value="TreeGrafter"/>
</dbReference>
<dbReference type="Proteomes" id="UP000694397">
    <property type="component" value="Chromosome 9"/>
</dbReference>
<dbReference type="Pfam" id="PF07686">
    <property type="entry name" value="V-set"/>
    <property type="match status" value="1"/>
</dbReference>
<evidence type="ECO:0000313" key="7">
    <source>
        <dbReference type="Proteomes" id="UP000694397"/>
    </source>
</evidence>
<keyword evidence="3" id="KW-0472">Membrane</keyword>
<dbReference type="InterPro" id="IPR003599">
    <property type="entry name" value="Ig_sub"/>
</dbReference>
<dbReference type="GO" id="GO:0005886">
    <property type="term" value="C:plasma membrane"/>
    <property type="evidence" value="ECO:0007669"/>
    <property type="project" value="TreeGrafter"/>
</dbReference>
<dbReference type="PROSITE" id="PS50835">
    <property type="entry name" value="IG_LIKE"/>
    <property type="match status" value="1"/>
</dbReference>
<comment type="subcellular location">
    <subcellularLocation>
        <location evidence="1">Membrane</location>
    </subcellularLocation>
</comment>
<dbReference type="InterPro" id="IPR050671">
    <property type="entry name" value="CD300_family_receptors"/>
</dbReference>
<keyword evidence="2" id="KW-0812">Transmembrane</keyword>
<reference evidence="6 7" key="1">
    <citation type="submission" date="2019-04" db="EMBL/GenBank/DDBJ databases">
        <authorList>
            <consortium name="Wellcome Sanger Institute Data Sharing"/>
        </authorList>
    </citation>
    <scope>NUCLEOTIDE SEQUENCE [LARGE SCALE GENOMIC DNA]</scope>
</reference>
<dbReference type="GeneTree" id="ENSGT00950000182977"/>
<organism evidence="6 7">
    <name type="scientific">Scleropages formosus</name>
    <name type="common">Asian bonytongue</name>
    <name type="synonym">Osteoglossum formosum</name>
    <dbReference type="NCBI Taxonomy" id="113540"/>
    <lineage>
        <taxon>Eukaryota</taxon>
        <taxon>Metazoa</taxon>
        <taxon>Chordata</taxon>
        <taxon>Craniata</taxon>
        <taxon>Vertebrata</taxon>
        <taxon>Euteleostomi</taxon>
        <taxon>Actinopterygii</taxon>
        <taxon>Neopterygii</taxon>
        <taxon>Teleostei</taxon>
        <taxon>Osteoglossocephala</taxon>
        <taxon>Osteoglossomorpha</taxon>
        <taxon>Osteoglossiformes</taxon>
        <taxon>Osteoglossidae</taxon>
        <taxon>Scleropages</taxon>
    </lineage>
</organism>
<dbReference type="SMART" id="SM00409">
    <property type="entry name" value="IG"/>
    <property type="match status" value="1"/>
</dbReference>
<reference evidence="6" key="3">
    <citation type="submission" date="2025-09" db="UniProtKB">
        <authorList>
            <consortium name="Ensembl"/>
        </authorList>
    </citation>
    <scope>IDENTIFICATION</scope>
</reference>
<dbReference type="OrthoDB" id="8920197at2759"/>
<keyword evidence="7" id="KW-1185">Reference proteome</keyword>
<dbReference type="Gene3D" id="2.60.40.10">
    <property type="entry name" value="Immunoglobulins"/>
    <property type="match status" value="1"/>
</dbReference>
<dbReference type="CDD" id="cd05716">
    <property type="entry name" value="IgV_pIgR_like"/>
    <property type="match status" value="1"/>
</dbReference>